<comment type="caution">
    <text evidence="1">The sequence shown here is derived from an EMBL/GenBank/DDBJ whole genome shotgun (WGS) entry which is preliminary data.</text>
</comment>
<keyword evidence="2" id="KW-1185">Reference proteome</keyword>
<evidence type="ECO:0000313" key="2">
    <source>
        <dbReference type="Proteomes" id="UP000247569"/>
    </source>
</evidence>
<name>A0A318KPU0_9NOCA</name>
<reference evidence="1 2" key="1">
    <citation type="submission" date="2018-05" db="EMBL/GenBank/DDBJ databases">
        <title>Genomic Encyclopedia of Type Strains, Phase IV (KMG-IV): sequencing the most valuable type-strain genomes for metagenomic binning, comparative biology and taxonomic classification.</title>
        <authorList>
            <person name="Goeker M."/>
        </authorList>
    </citation>
    <scope>NUCLEOTIDE SEQUENCE [LARGE SCALE GENOMIC DNA]</scope>
    <source>
        <strain evidence="1 2">DSM 44704</strain>
    </source>
</reference>
<dbReference type="EMBL" id="QJKF01000005">
    <property type="protein sequence ID" value="PXX64355.1"/>
    <property type="molecule type" value="Genomic_DNA"/>
</dbReference>
<dbReference type="AlphaFoldDB" id="A0A318KPU0"/>
<dbReference type="RefSeq" id="WP_051186981.1">
    <property type="nucleotide sequence ID" value="NZ_QJKF01000005.1"/>
</dbReference>
<evidence type="ECO:0000313" key="1">
    <source>
        <dbReference type="EMBL" id="PXX64355.1"/>
    </source>
</evidence>
<sequence>MMSNRSVPRLGGRSWRKGKIPVIRTDLAVNRPLAVINLRKRRLDYLSVYVTDATASDAIPLEVEPELRACFADLGRALTQTLGAPTRQDIDKVLRWDLSRVVLRLRRGIGSVRFDLVGREYQAELDEPDPEDED</sequence>
<gene>
    <name evidence="1" type="ORF">DFR70_105540</name>
</gene>
<proteinExistence type="predicted"/>
<organism evidence="1 2">
    <name type="scientific">Nocardia tenerifensis</name>
    <dbReference type="NCBI Taxonomy" id="228006"/>
    <lineage>
        <taxon>Bacteria</taxon>
        <taxon>Bacillati</taxon>
        <taxon>Actinomycetota</taxon>
        <taxon>Actinomycetes</taxon>
        <taxon>Mycobacteriales</taxon>
        <taxon>Nocardiaceae</taxon>
        <taxon>Nocardia</taxon>
    </lineage>
</organism>
<dbReference type="Proteomes" id="UP000247569">
    <property type="component" value="Unassembled WGS sequence"/>
</dbReference>
<accession>A0A318KPU0</accession>
<dbReference type="Pfam" id="PF19818">
    <property type="entry name" value="DUF6301"/>
    <property type="match status" value="1"/>
</dbReference>
<protein>
    <submittedName>
        <fullName evidence="1">Uncharacterized protein</fullName>
    </submittedName>
</protein>
<dbReference type="OrthoDB" id="4561669at2"/>
<dbReference type="InterPro" id="IPR046268">
    <property type="entry name" value="DUF6301"/>
</dbReference>